<dbReference type="AlphaFoldDB" id="A0A8D8FQH9"/>
<organism evidence="1">
    <name type="scientific">Culex pipiens</name>
    <name type="common">House mosquito</name>
    <dbReference type="NCBI Taxonomy" id="7175"/>
    <lineage>
        <taxon>Eukaryota</taxon>
        <taxon>Metazoa</taxon>
        <taxon>Ecdysozoa</taxon>
        <taxon>Arthropoda</taxon>
        <taxon>Hexapoda</taxon>
        <taxon>Insecta</taxon>
        <taxon>Pterygota</taxon>
        <taxon>Neoptera</taxon>
        <taxon>Endopterygota</taxon>
        <taxon>Diptera</taxon>
        <taxon>Nematocera</taxon>
        <taxon>Culicoidea</taxon>
        <taxon>Culicidae</taxon>
        <taxon>Culicinae</taxon>
        <taxon>Culicini</taxon>
        <taxon>Culex</taxon>
        <taxon>Culex</taxon>
    </lineage>
</organism>
<dbReference type="EMBL" id="HBUE01090827">
    <property type="protein sequence ID" value="CAG6481452.1"/>
    <property type="molecule type" value="Transcribed_RNA"/>
</dbReference>
<sequence>MKSSEMWHIPDRFRSGIKFPPLPFSFHLYIIEPTSDCYLFRNGSLTLSLPTFELGWDWRENTIVSRWQNQDYRNGLPGCDGASPLQDWSCGTNKTTGRLH</sequence>
<accession>A0A8D8FQH9</accession>
<proteinExistence type="predicted"/>
<reference evidence="1" key="1">
    <citation type="submission" date="2021-05" db="EMBL/GenBank/DDBJ databases">
        <authorList>
            <person name="Alioto T."/>
            <person name="Alioto T."/>
            <person name="Gomez Garrido J."/>
        </authorList>
    </citation>
    <scope>NUCLEOTIDE SEQUENCE</scope>
</reference>
<name>A0A8D8FQH9_CULPI</name>
<protein>
    <submittedName>
        <fullName evidence="1">(northern house mosquito) hypothetical protein</fullName>
    </submittedName>
</protein>
<evidence type="ECO:0000313" key="1">
    <source>
        <dbReference type="EMBL" id="CAG6481452.1"/>
    </source>
</evidence>